<sequence>MSIGLFAVVALAGGAGAGARWFVDVALGRVLRARFPWAILLINVTGSFALGVVTGASAALDAAVIAAVGTGLLGGYTTFSTVAVESVLLWERRQRRLFWANVLGTAAAALAAAALGVLAGSVAAGAVLG</sequence>
<feature type="transmembrane region" description="Helical" evidence="10">
    <location>
        <begin position="102"/>
        <end position="128"/>
    </location>
</feature>
<comment type="activity regulation">
    <text evidence="10">Na(+) is not transported, but it plays an essential structural role and its presence is essential for fluoride channel function.</text>
</comment>
<evidence type="ECO:0000313" key="12">
    <source>
        <dbReference type="Proteomes" id="UP001329313"/>
    </source>
</evidence>
<keyword evidence="5 10" id="KW-0472">Membrane</keyword>
<evidence type="ECO:0000256" key="9">
    <source>
        <dbReference type="ARBA" id="ARBA00049940"/>
    </source>
</evidence>
<name>A0AAU0MH58_9MICO</name>
<evidence type="ECO:0000256" key="10">
    <source>
        <dbReference type="HAMAP-Rule" id="MF_00454"/>
    </source>
</evidence>
<dbReference type="PANTHER" id="PTHR28259:SF1">
    <property type="entry name" value="FLUORIDE EXPORT PROTEIN 1-RELATED"/>
    <property type="match status" value="1"/>
</dbReference>
<comment type="subcellular location">
    <subcellularLocation>
        <location evidence="1 10">Cell membrane</location>
        <topology evidence="1 10">Multi-pass membrane protein</topology>
    </subcellularLocation>
</comment>
<keyword evidence="10" id="KW-0479">Metal-binding</keyword>
<evidence type="ECO:0000256" key="5">
    <source>
        <dbReference type="ARBA" id="ARBA00023136"/>
    </source>
</evidence>
<dbReference type="Pfam" id="PF02537">
    <property type="entry name" value="CRCB"/>
    <property type="match status" value="1"/>
</dbReference>
<evidence type="ECO:0000256" key="8">
    <source>
        <dbReference type="ARBA" id="ARBA00035585"/>
    </source>
</evidence>
<feature type="binding site" evidence="10">
    <location>
        <position position="77"/>
    </location>
    <ligand>
        <name>Na(+)</name>
        <dbReference type="ChEBI" id="CHEBI:29101"/>
        <note>structural</note>
    </ligand>
</feature>
<accession>A0AAU0MH58</accession>
<evidence type="ECO:0000256" key="7">
    <source>
        <dbReference type="ARBA" id="ARBA00035120"/>
    </source>
</evidence>
<gene>
    <name evidence="10" type="primary">fluC</name>
    <name evidence="10" type="synonym">crcB</name>
    <name evidence="11" type="ORF">RYJ27_00690</name>
</gene>
<keyword evidence="6 10" id="KW-0407">Ion channel</keyword>
<dbReference type="GO" id="GO:0062054">
    <property type="term" value="F:fluoride channel activity"/>
    <property type="evidence" value="ECO:0007669"/>
    <property type="project" value="UniProtKB-UniRule"/>
</dbReference>
<keyword evidence="10" id="KW-0813">Transport</keyword>
<keyword evidence="3 10" id="KW-0812">Transmembrane</keyword>
<comment type="similarity">
    <text evidence="7 10">Belongs to the fluoride channel Fluc/FEX (TC 1.A.43) family.</text>
</comment>
<evidence type="ECO:0000256" key="1">
    <source>
        <dbReference type="ARBA" id="ARBA00004651"/>
    </source>
</evidence>
<evidence type="ECO:0000256" key="2">
    <source>
        <dbReference type="ARBA" id="ARBA00022475"/>
    </source>
</evidence>
<dbReference type="HAMAP" id="MF_00454">
    <property type="entry name" value="FluC"/>
    <property type="match status" value="1"/>
</dbReference>
<feature type="binding site" evidence="10">
    <location>
        <position position="74"/>
    </location>
    <ligand>
        <name>Na(+)</name>
        <dbReference type="ChEBI" id="CHEBI:29101"/>
        <note>structural</note>
    </ligand>
</feature>
<comment type="function">
    <text evidence="9 10">Fluoride-specific ion channel. Important for reducing fluoride concentration in the cell, thus reducing its toxicity.</text>
</comment>
<keyword evidence="10" id="KW-0406">Ion transport</keyword>
<evidence type="ECO:0000313" key="11">
    <source>
        <dbReference type="EMBL" id="WOQ69802.1"/>
    </source>
</evidence>
<protein>
    <recommendedName>
        <fullName evidence="10">Fluoride-specific ion channel FluC</fullName>
    </recommendedName>
</protein>
<dbReference type="Proteomes" id="UP001329313">
    <property type="component" value="Chromosome"/>
</dbReference>
<reference evidence="11 12" key="1">
    <citation type="submission" date="2023-10" db="EMBL/GenBank/DDBJ databases">
        <title>Y20.</title>
        <authorList>
            <person name="Zhang G."/>
            <person name="Ding Y."/>
        </authorList>
    </citation>
    <scope>NUCLEOTIDE SEQUENCE [LARGE SCALE GENOMIC DNA]</scope>
    <source>
        <strain evidence="11 12">Y20</strain>
    </source>
</reference>
<dbReference type="GO" id="GO:0005886">
    <property type="term" value="C:plasma membrane"/>
    <property type="evidence" value="ECO:0007669"/>
    <property type="project" value="UniProtKB-SubCell"/>
</dbReference>
<feature type="transmembrane region" description="Helical" evidence="10">
    <location>
        <begin position="35"/>
        <end position="56"/>
    </location>
</feature>
<evidence type="ECO:0000256" key="3">
    <source>
        <dbReference type="ARBA" id="ARBA00022692"/>
    </source>
</evidence>
<organism evidence="11 12">
    <name type="scientific">Microbacterium limosum</name>
    <dbReference type="NCBI Taxonomy" id="3079935"/>
    <lineage>
        <taxon>Bacteria</taxon>
        <taxon>Bacillati</taxon>
        <taxon>Actinomycetota</taxon>
        <taxon>Actinomycetes</taxon>
        <taxon>Micrococcales</taxon>
        <taxon>Microbacteriaceae</taxon>
        <taxon>Microbacterium</taxon>
    </lineage>
</organism>
<dbReference type="AlphaFoldDB" id="A0AAU0MH58"/>
<keyword evidence="2 10" id="KW-1003">Cell membrane</keyword>
<keyword evidence="12" id="KW-1185">Reference proteome</keyword>
<feature type="transmembrane region" description="Helical" evidence="10">
    <location>
        <begin position="6"/>
        <end position="23"/>
    </location>
</feature>
<dbReference type="EMBL" id="CP137080">
    <property type="protein sequence ID" value="WOQ69802.1"/>
    <property type="molecule type" value="Genomic_DNA"/>
</dbReference>
<dbReference type="KEGG" id="mliy:RYJ27_00690"/>
<dbReference type="GO" id="GO:0140114">
    <property type="term" value="P:cellular detoxification of fluoride"/>
    <property type="evidence" value="ECO:0007669"/>
    <property type="project" value="UniProtKB-UniRule"/>
</dbReference>
<feature type="transmembrane region" description="Helical" evidence="10">
    <location>
        <begin position="62"/>
        <end position="90"/>
    </location>
</feature>
<dbReference type="PANTHER" id="PTHR28259">
    <property type="entry name" value="FLUORIDE EXPORT PROTEIN 1-RELATED"/>
    <property type="match status" value="1"/>
</dbReference>
<comment type="catalytic activity">
    <reaction evidence="8">
        <text>fluoride(in) = fluoride(out)</text>
        <dbReference type="Rhea" id="RHEA:76159"/>
        <dbReference type="ChEBI" id="CHEBI:17051"/>
    </reaction>
    <physiologicalReaction direction="left-to-right" evidence="8">
        <dbReference type="Rhea" id="RHEA:76160"/>
    </physiologicalReaction>
</comment>
<keyword evidence="4 10" id="KW-1133">Transmembrane helix</keyword>
<dbReference type="RefSeq" id="WP_330170896.1">
    <property type="nucleotide sequence ID" value="NZ_CP137080.1"/>
</dbReference>
<dbReference type="GO" id="GO:0046872">
    <property type="term" value="F:metal ion binding"/>
    <property type="evidence" value="ECO:0007669"/>
    <property type="project" value="UniProtKB-KW"/>
</dbReference>
<proteinExistence type="inferred from homology"/>
<dbReference type="InterPro" id="IPR003691">
    <property type="entry name" value="FluC"/>
</dbReference>
<keyword evidence="10" id="KW-0915">Sodium</keyword>
<evidence type="ECO:0000256" key="6">
    <source>
        <dbReference type="ARBA" id="ARBA00023303"/>
    </source>
</evidence>
<evidence type="ECO:0000256" key="4">
    <source>
        <dbReference type="ARBA" id="ARBA00022989"/>
    </source>
</evidence>